<evidence type="ECO:0000313" key="18">
    <source>
        <dbReference type="EMBL" id="WFG38454.1"/>
    </source>
</evidence>
<feature type="domain" description="BRCT" evidence="16">
    <location>
        <begin position="634"/>
        <end position="703"/>
    </location>
</feature>
<dbReference type="EMBL" id="CP046147">
    <property type="protein sequence ID" value="WFG38454.1"/>
    <property type="molecule type" value="Genomic_DNA"/>
</dbReference>
<evidence type="ECO:0000256" key="7">
    <source>
        <dbReference type="ARBA" id="ARBA00022763"/>
    </source>
</evidence>
<evidence type="ECO:0000256" key="5">
    <source>
        <dbReference type="ARBA" id="ARBA00022705"/>
    </source>
</evidence>
<dbReference type="InterPro" id="IPR001357">
    <property type="entry name" value="BRCT_dom"/>
</dbReference>
<evidence type="ECO:0000256" key="13">
    <source>
        <dbReference type="ARBA" id="ARBA00034005"/>
    </source>
</evidence>
<reference evidence="18" key="2">
    <citation type="journal article" date="2023" name="Nat. Commun.">
        <title>Cultivation of marine bacteria of the SAR202 clade.</title>
        <authorList>
            <person name="Lim Y."/>
            <person name="Seo J.H."/>
            <person name="Giovannoni S.J."/>
            <person name="Kang I."/>
            <person name="Cho J.C."/>
        </authorList>
    </citation>
    <scope>NUCLEOTIDE SEQUENCE</scope>
    <source>
        <strain evidence="18">JH1073</strain>
    </source>
</reference>
<evidence type="ECO:0000256" key="11">
    <source>
        <dbReference type="ARBA" id="ARBA00023204"/>
    </source>
</evidence>
<dbReference type="Gene3D" id="1.10.150.20">
    <property type="entry name" value="5' to 3' exonuclease, C-terminal subdomain"/>
    <property type="match status" value="2"/>
</dbReference>
<dbReference type="GO" id="GO:0003911">
    <property type="term" value="F:DNA ligase (NAD+) activity"/>
    <property type="evidence" value="ECO:0007669"/>
    <property type="project" value="UniProtKB-UniRule"/>
</dbReference>
<dbReference type="SUPFAM" id="SSF50249">
    <property type="entry name" value="Nucleic acid-binding proteins"/>
    <property type="match status" value="1"/>
</dbReference>
<dbReference type="InterPro" id="IPR010994">
    <property type="entry name" value="RuvA_2-like"/>
</dbReference>
<evidence type="ECO:0000256" key="15">
    <source>
        <dbReference type="HAMAP-Rule" id="MF_01588"/>
    </source>
</evidence>
<dbReference type="Gene3D" id="1.10.287.610">
    <property type="entry name" value="Helix hairpin bin"/>
    <property type="match status" value="1"/>
</dbReference>
<dbReference type="EC" id="6.5.1.2" evidence="2 15"/>
<dbReference type="Gene3D" id="3.30.470.30">
    <property type="entry name" value="DNA ligase/mRNA capping enzyme"/>
    <property type="match status" value="1"/>
</dbReference>
<dbReference type="PANTHER" id="PTHR23389">
    <property type="entry name" value="CHROMOSOME TRANSMISSION FIDELITY FACTOR 18"/>
    <property type="match status" value="1"/>
</dbReference>
<dbReference type="InterPro" id="IPR013839">
    <property type="entry name" value="DNAligase_adenylation"/>
</dbReference>
<keyword evidence="6 15" id="KW-0479">Metal-binding</keyword>
<keyword evidence="11 15" id="KW-0234">DNA repair</keyword>
<accession>A0AAJ5ZBY7</accession>
<comment type="function">
    <text evidence="1 15">DNA ligase that catalyzes the formation of phosphodiester linkages between 5'-phosphoryl and 3'-hydroxyl groups in double-stranded DNA using NAD as a coenzyme and as the energy source for the reaction. It is essential for DNA replication and repair of damaged DNA.</text>
</comment>
<feature type="binding site" evidence="15">
    <location>
        <position position="331"/>
    </location>
    <ligand>
        <name>NAD(+)</name>
        <dbReference type="ChEBI" id="CHEBI:57540"/>
    </ligand>
</feature>
<feature type="binding site" evidence="15">
    <location>
        <position position="473"/>
    </location>
    <ligand>
        <name>Zn(2+)</name>
        <dbReference type="ChEBI" id="CHEBI:29105"/>
    </ligand>
</feature>
<comment type="similarity">
    <text evidence="14 15">Belongs to the NAD-dependent DNA ligase family. LigA subfamily.</text>
</comment>
<keyword evidence="9 15" id="KW-0460">Magnesium</keyword>
<feature type="active site" description="N6-AMP-lysine intermediate" evidence="15">
    <location>
        <position position="149"/>
    </location>
</feature>
<gene>
    <name evidence="15 18" type="primary">ligA</name>
    <name evidence="17" type="ORF">GKO46_08140</name>
    <name evidence="18" type="ORF">GKO48_02145</name>
</gene>
<dbReference type="SMART" id="SM00278">
    <property type="entry name" value="HhH1"/>
    <property type="match status" value="3"/>
</dbReference>
<evidence type="ECO:0000256" key="2">
    <source>
        <dbReference type="ARBA" id="ARBA00012722"/>
    </source>
</evidence>
<evidence type="ECO:0000256" key="14">
    <source>
        <dbReference type="ARBA" id="ARBA00060881"/>
    </source>
</evidence>
<dbReference type="HAMAP" id="MF_01588">
    <property type="entry name" value="DNA_ligase_A"/>
    <property type="match status" value="1"/>
</dbReference>
<reference evidence="19 20" key="1">
    <citation type="submission" date="2019-11" db="EMBL/GenBank/DDBJ databases">
        <authorList>
            <person name="Cho J.-C."/>
        </authorList>
    </citation>
    <scope>NUCLEOTIDE SEQUENCE [LARGE SCALE GENOMIC DNA]</scope>
    <source>
        <strain evidence="18 19">JH1073</strain>
        <strain evidence="17 20">JH702</strain>
    </source>
</reference>
<dbReference type="PANTHER" id="PTHR23389:SF9">
    <property type="entry name" value="DNA LIGASE"/>
    <property type="match status" value="1"/>
</dbReference>
<dbReference type="InterPro" id="IPR013840">
    <property type="entry name" value="DNAligase_N"/>
</dbReference>
<dbReference type="InterPro" id="IPR001679">
    <property type="entry name" value="DNA_ligase"/>
</dbReference>
<dbReference type="Pfam" id="PF12826">
    <property type="entry name" value="HHH_2"/>
    <property type="match status" value="1"/>
</dbReference>
<feature type="binding site" evidence="15">
    <location>
        <position position="147"/>
    </location>
    <ligand>
        <name>NAD(+)</name>
        <dbReference type="ChEBI" id="CHEBI:57540"/>
    </ligand>
</feature>
<feature type="binding site" evidence="15">
    <location>
        <position position="170"/>
    </location>
    <ligand>
        <name>NAD(+)</name>
        <dbReference type="ChEBI" id="CHEBI:57540"/>
    </ligand>
</feature>
<dbReference type="InterPro" id="IPR012340">
    <property type="entry name" value="NA-bd_OB-fold"/>
</dbReference>
<dbReference type="InterPro" id="IPR004149">
    <property type="entry name" value="Znf_DNAligase_C4"/>
</dbReference>
<dbReference type="InterPro" id="IPR004150">
    <property type="entry name" value="NAD_DNA_ligase_OB"/>
</dbReference>
<dbReference type="CDD" id="cd00114">
    <property type="entry name" value="LIGANc"/>
    <property type="match status" value="1"/>
</dbReference>
<keyword evidence="19" id="KW-1185">Reference proteome</keyword>
<dbReference type="PROSITE" id="PS50172">
    <property type="entry name" value="BRCT"/>
    <property type="match status" value="1"/>
</dbReference>
<dbReference type="FunFam" id="1.10.150.20:FF:000007">
    <property type="entry name" value="DNA ligase"/>
    <property type="match status" value="1"/>
</dbReference>
<dbReference type="EMBL" id="WMBE01000002">
    <property type="protein sequence ID" value="MDG0867041.1"/>
    <property type="molecule type" value="Genomic_DNA"/>
</dbReference>
<dbReference type="GO" id="GO:0003677">
    <property type="term" value="F:DNA binding"/>
    <property type="evidence" value="ECO:0007669"/>
    <property type="project" value="InterPro"/>
</dbReference>
<dbReference type="NCBIfam" id="NF005932">
    <property type="entry name" value="PRK07956.1"/>
    <property type="match status" value="1"/>
</dbReference>
<dbReference type="GO" id="GO:0005829">
    <property type="term" value="C:cytosol"/>
    <property type="evidence" value="ECO:0007669"/>
    <property type="project" value="TreeGrafter"/>
</dbReference>
<feature type="binding site" evidence="15">
    <location>
        <position position="209"/>
    </location>
    <ligand>
        <name>NAD(+)</name>
        <dbReference type="ChEBI" id="CHEBI:57540"/>
    </ligand>
</feature>
<dbReference type="NCBIfam" id="TIGR00575">
    <property type="entry name" value="dnlj"/>
    <property type="match status" value="1"/>
</dbReference>
<dbReference type="SMART" id="SM00292">
    <property type="entry name" value="BRCT"/>
    <property type="match status" value="1"/>
</dbReference>
<keyword evidence="8 15" id="KW-0862">Zinc</keyword>
<feature type="binding site" evidence="15">
    <location>
        <begin position="116"/>
        <end position="117"/>
    </location>
    <ligand>
        <name>NAD(+)</name>
        <dbReference type="ChEBI" id="CHEBI:57540"/>
    </ligand>
</feature>
<dbReference type="CDD" id="cd17748">
    <property type="entry name" value="BRCT_DNA_ligase_like"/>
    <property type="match status" value="1"/>
</dbReference>
<dbReference type="SUPFAM" id="SSF52113">
    <property type="entry name" value="BRCT domain"/>
    <property type="match status" value="1"/>
</dbReference>
<dbReference type="InterPro" id="IPR003583">
    <property type="entry name" value="Hlx-hairpin-Hlx_DNA-bd_motif"/>
</dbReference>
<evidence type="ECO:0000256" key="10">
    <source>
        <dbReference type="ARBA" id="ARBA00023027"/>
    </source>
</evidence>
<protein>
    <recommendedName>
        <fullName evidence="3 15">DNA ligase</fullName>
        <ecNumber evidence="2 15">6.5.1.2</ecNumber>
    </recommendedName>
    <alternativeName>
        <fullName evidence="15">Polydeoxyribonucleotide synthase [NAD(+)]</fullName>
    </alternativeName>
</protein>
<dbReference type="Proteomes" id="UP001219901">
    <property type="component" value="Chromosome"/>
</dbReference>
<keyword evidence="4 15" id="KW-0436">Ligase</keyword>
<feature type="binding site" evidence="15">
    <location>
        <position position="450"/>
    </location>
    <ligand>
        <name>Zn(2+)</name>
        <dbReference type="ChEBI" id="CHEBI:29105"/>
    </ligand>
</feature>
<dbReference type="Pfam" id="PF00533">
    <property type="entry name" value="BRCT"/>
    <property type="match status" value="1"/>
</dbReference>
<comment type="catalytic activity">
    <reaction evidence="13 15">
        <text>NAD(+) + (deoxyribonucleotide)n-3'-hydroxyl + 5'-phospho-(deoxyribonucleotide)m = (deoxyribonucleotide)n+m + AMP + beta-nicotinamide D-nucleotide.</text>
        <dbReference type="EC" id="6.5.1.2"/>
    </reaction>
</comment>
<comment type="cofactor">
    <cofactor evidence="15">
        <name>Mg(2+)</name>
        <dbReference type="ChEBI" id="CHEBI:18420"/>
    </cofactor>
    <cofactor evidence="15">
        <name>Mn(2+)</name>
        <dbReference type="ChEBI" id="CHEBI:29035"/>
    </cofactor>
</comment>
<dbReference type="GO" id="GO:0006281">
    <property type="term" value="P:DNA repair"/>
    <property type="evidence" value="ECO:0007669"/>
    <property type="project" value="UniProtKB-KW"/>
</dbReference>
<keyword evidence="5 15" id="KW-0235">DNA replication</keyword>
<dbReference type="Gene3D" id="3.40.50.10190">
    <property type="entry name" value="BRCT domain"/>
    <property type="match status" value="1"/>
</dbReference>
<proteinExistence type="inferred from homology"/>
<dbReference type="SUPFAM" id="SSF47781">
    <property type="entry name" value="RuvA domain 2-like"/>
    <property type="match status" value="1"/>
</dbReference>
<feature type="binding site" evidence="15">
    <location>
        <position position="453"/>
    </location>
    <ligand>
        <name>Zn(2+)</name>
        <dbReference type="ChEBI" id="CHEBI:29105"/>
    </ligand>
</feature>
<dbReference type="Pfam" id="PF03119">
    <property type="entry name" value="DNA_ligase_ZBD"/>
    <property type="match status" value="1"/>
</dbReference>
<dbReference type="FunFam" id="3.30.470.30:FF:000001">
    <property type="entry name" value="DNA ligase"/>
    <property type="match status" value="1"/>
</dbReference>
<keyword evidence="10 15" id="KW-0520">NAD</keyword>
<evidence type="ECO:0000259" key="16">
    <source>
        <dbReference type="PROSITE" id="PS50172"/>
    </source>
</evidence>
<dbReference type="AlphaFoldDB" id="A0AAJ5ZBY7"/>
<dbReference type="SUPFAM" id="SSF56091">
    <property type="entry name" value="DNA ligase/mRNA capping enzyme, catalytic domain"/>
    <property type="match status" value="1"/>
</dbReference>
<sequence length="727" mass="80008">MHHSNQLTLAVDTKIPPVPHQDKNLQMQFDTDSSTPDDVVARAAQLRDEINRANRLYYVENAPELDDAEWDGRMQELLALEAAHPEIQSPDSPTQRVGAPPSSGFDEVVHPIPMLSLGNVFDEEGFRAWYKRALDFLELESAPMVCELKIDGLALAITYRDGVMERAATRGDGERGEDVTDNVRTIRSVPLRLAGDSEIIPPVVELRGEVFLPNSKFAALNAEREEAGLPAYVNPRNSASGSLRQLDSTETAKRPLDMFFYALGYIDGWDADDTKRPQNHSGSLEKIEAWGGRVNTETHRVESVEEVMDYIANAGEIRESLDYGIDGVVIKIDDLSLQSRLGFVGRDPRWAIAYKFPAEQAETTLKAIHVNVGRTGALTPWAELDPVVVGGVTVGRATLHNKDEIARKDFRAGDRVVIQRAGDVIPQVVEVSAKNERSADSKAYAFPDNCPSCETPTVQSEDEAVTRCVNTTCPAQFERLLEHFSSRVAMDIEGLGERVAQDLPRLGFVSSISDIYRLHERKDDLLELDKMGETRVDNLLRAIENSRSQPLSKLLFALGITGIGSESAEWLSRRFRSLSGVKDATEEELLAIDGIGPVVATTLVEYFAVEQNRQLIDDLIELGINPIDNTPEPSADHPANGVTFVVTGRLETMSRSEAQNRIKSLGGKATGSVTGKTNFLVAGAEAGSKLEKANRLNVHVINETEFIAFMEESIVPVRPDSLDSADV</sequence>
<comment type="caution">
    <text evidence="15">Lacks conserved residue(s) required for the propagation of feature annotation.</text>
</comment>
<evidence type="ECO:0000256" key="6">
    <source>
        <dbReference type="ARBA" id="ARBA00022723"/>
    </source>
</evidence>
<evidence type="ECO:0000256" key="3">
    <source>
        <dbReference type="ARBA" id="ARBA00013308"/>
    </source>
</evidence>
<evidence type="ECO:0000256" key="1">
    <source>
        <dbReference type="ARBA" id="ARBA00004067"/>
    </source>
</evidence>
<evidence type="ECO:0000313" key="20">
    <source>
        <dbReference type="Proteomes" id="UP001321249"/>
    </source>
</evidence>
<dbReference type="Gene3D" id="2.40.50.140">
    <property type="entry name" value="Nucleic acid-binding proteins"/>
    <property type="match status" value="1"/>
</dbReference>
<dbReference type="SMART" id="SM00532">
    <property type="entry name" value="LIGANc"/>
    <property type="match status" value="1"/>
</dbReference>
<dbReference type="InterPro" id="IPR041663">
    <property type="entry name" value="DisA/LigA_HHH"/>
</dbReference>
<dbReference type="InterPro" id="IPR036420">
    <property type="entry name" value="BRCT_dom_sf"/>
</dbReference>
<dbReference type="GO" id="GO:0046872">
    <property type="term" value="F:metal ion binding"/>
    <property type="evidence" value="ECO:0007669"/>
    <property type="project" value="UniProtKB-KW"/>
</dbReference>
<dbReference type="FunFam" id="2.40.50.140:FF:000012">
    <property type="entry name" value="DNA ligase"/>
    <property type="match status" value="1"/>
</dbReference>
<dbReference type="PIRSF" id="PIRSF001604">
    <property type="entry name" value="LigA"/>
    <property type="match status" value="1"/>
</dbReference>
<evidence type="ECO:0000256" key="4">
    <source>
        <dbReference type="ARBA" id="ARBA00022598"/>
    </source>
</evidence>
<keyword evidence="7 15" id="KW-0227">DNA damage</keyword>
<evidence type="ECO:0000313" key="19">
    <source>
        <dbReference type="Proteomes" id="UP001219901"/>
    </source>
</evidence>
<dbReference type="Gene3D" id="6.20.10.30">
    <property type="match status" value="1"/>
</dbReference>
<organism evidence="18 19">
    <name type="scientific">Candidatus Lucifugimonas marina</name>
    <dbReference type="NCBI Taxonomy" id="3038979"/>
    <lineage>
        <taxon>Bacteria</taxon>
        <taxon>Bacillati</taxon>
        <taxon>Chloroflexota</taxon>
        <taxon>Dehalococcoidia</taxon>
        <taxon>SAR202 cluster</taxon>
        <taxon>Candidatus Lucifugimonadales</taxon>
        <taxon>Candidatus Lucifugimonadaceae</taxon>
        <taxon>Candidatus Lucifugimonas</taxon>
    </lineage>
</organism>
<evidence type="ECO:0000256" key="12">
    <source>
        <dbReference type="ARBA" id="ARBA00023211"/>
    </source>
</evidence>
<evidence type="ECO:0000313" key="17">
    <source>
        <dbReference type="EMBL" id="MDG0867041.1"/>
    </source>
</evidence>
<feature type="binding site" evidence="15">
    <location>
        <position position="355"/>
    </location>
    <ligand>
        <name>NAD(+)</name>
        <dbReference type="ChEBI" id="CHEBI:57540"/>
    </ligand>
</feature>
<dbReference type="Proteomes" id="UP001321249">
    <property type="component" value="Unassembled WGS sequence"/>
</dbReference>
<keyword evidence="12 15" id="KW-0464">Manganese</keyword>
<evidence type="ECO:0000256" key="9">
    <source>
        <dbReference type="ARBA" id="ARBA00022842"/>
    </source>
</evidence>
<evidence type="ECO:0000256" key="8">
    <source>
        <dbReference type="ARBA" id="ARBA00022833"/>
    </source>
</evidence>
<name>A0AAJ5ZBY7_9CHLR</name>
<reference evidence="19" key="3">
    <citation type="submission" date="2023-06" db="EMBL/GenBank/DDBJ databases">
        <title>Pangenomics reveal diversification of enzyme families and niche specialization in globally abundant SAR202 bacteria.</title>
        <authorList>
            <person name="Saw J.H.W."/>
        </authorList>
    </citation>
    <scope>NUCLEOTIDE SEQUENCE [LARGE SCALE GENOMIC DNA]</scope>
    <source>
        <strain evidence="19">JH1073</strain>
    </source>
</reference>
<dbReference type="Pfam" id="PF03120">
    <property type="entry name" value="OB_DNA_ligase"/>
    <property type="match status" value="1"/>
</dbReference>
<dbReference type="GO" id="GO:0006260">
    <property type="term" value="P:DNA replication"/>
    <property type="evidence" value="ECO:0007669"/>
    <property type="project" value="UniProtKB-KW"/>
</dbReference>
<dbReference type="Pfam" id="PF01653">
    <property type="entry name" value="DNA_ligase_aden"/>
    <property type="match status" value="1"/>
</dbReference>